<keyword evidence="3" id="KW-1185">Reference proteome</keyword>
<dbReference type="InterPro" id="IPR002756">
    <property type="entry name" value="MfnF"/>
</dbReference>
<evidence type="ECO:0000313" key="3">
    <source>
        <dbReference type="Proteomes" id="UP000481252"/>
    </source>
</evidence>
<feature type="domain" description="Hydantoinase A/oxoprolinase" evidence="1">
    <location>
        <begin position="62"/>
        <end position="279"/>
    </location>
</feature>
<dbReference type="SUPFAM" id="SSF53067">
    <property type="entry name" value="Actin-like ATPase domain"/>
    <property type="match status" value="1"/>
</dbReference>
<dbReference type="Gene3D" id="3.30.420.40">
    <property type="match status" value="1"/>
</dbReference>
<dbReference type="InterPro" id="IPR043129">
    <property type="entry name" value="ATPase_NBD"/>
</dbReference>
<dbReference type="InterPro" id="IPR002821">
    <property type="entry name" value="Hydantoinase_A"/>
</dbReference>
<dbReference type="EMBL" id="JAAKZG010000003">
    <property type="protein sequence ID" value="NGN41286.1"/>
    <property type="molecule type" value="Genomic_DNA"/>
</dbReference>
<dbReference type="GO" id="GO:0016787">
    <property type="term" value="F:hydrolase activity"/>
    <property type="evidence" value="ECO:0007669"/>
    <property type="project" value="InterPro"/>
</dbReference>
<evidence type="ECO:0000259" key="1">
    <source>
        <dbReference type="Pfam" id="PF01968"/>
    </source>
</evidence>
<dbReference type="Pfam" id="PF01968">
    <property type="entry name" value="Hydantoinase_A"/>
    <property type="match status" value="1"/>
</dbReference>
<accession>A0A7C9V8J6</accession>
<sequence>MTKEKNITVGCDIGGAHLKVARAQDGRIVEALTLATPIWLGLDRLTTAIREALPLFSGSSLNAFTMTGELSDIFPSREAGIATLLQMISEHFPGEAHIYAGRSGFVSPDRAVALAMDVASANWHASAALVAKLTGDALFVDMGSTTTDIIVTQGGVVANDGYTDAERLLAGELVYTGFTRSALIGVASSAPVRGRMTPLMNEYFASIADAHRILGVLDEADDKQSAADGQAKTVDGSIARIARMVGRDTSDLTAPEWRELAGWFSEQQLRTVHDAAFRVAGKLAAKPDAPLVGAGIGRRQLKRLADRLQRRFIDFADLIPATEESRSEASSAAPAAALAILACDLPRKG</sequence>
<dbReference type="Proteomes" id="UP000481252">
    <property type="component" value="Unassembled WGS sequence"/>
</dbReference>
<comment type="caution">
    <text evidence="2">The sequence shown here is derived from an EMBL/GenBank/DDBJ whole genome shotgun (WGS) entry which is preliminary data.</text>
</comment>
<dbReference type="NCBIfam" id="TIGR03123">
    <property type="entry name" value="one_C_unchar_1"/>
    <property type="match status" value="1"/>
</dbReference>
<reference evidence="2 3" key="1">
    <citation type="submission" date="2020-02" db="EMBL/GenBank/DDBJ databases">
        <title>Genome sequence of the type strain CGMCC 1.15528 of Mesorhizobium zhangyense.</title>
        <authorList>
            <person name="Gao J."/>
            <person name="Sun J."/>
        </authorList>
    </citation>
    <scope>NUCLEOTIDE SEQUENCE [LARGE SCALE GENOMIC DNA]</scope>
    <source>
        <strain evidence="2 3">CGMCC 1.15528</strain>
    </source>
</reference>
<proteinExistence type="predicted"/>
<protein>
    <recommendedName>
        <fullName evidence="1">Hydantoinase A/oxoprolinase domain-containing protein</fullName>
    </recommendedName>
</protein>
<dbReference type="RefSeq" id="WP_165116589.1">
    <property type="nucleotide sequence ID" value="NZ_JAAKZG010000003.1"/>
</dbReference>
<name>A0A7C9V8J6_9HYPH</name>
<gene>
    <name evidence="2" type="ORF">G6N74_09435</name>
</gene>
<organism evidence="2 3">
    <name type="scientific">Mesorhizobium zhangyense</name>
    <dbReference type="NCBI Taxonomy" id="1776730"/>
    <lineage>
        <taxon>Bacteria</taxon>
        <taxon>Pseudomonadati</taxon>
        <taxon>Pseudomonadota</taxon>
        <taxon>Alphaproteobacteria</taxon>
        <taxon>Hyphomicrobiales</taxon>
        <taxon>Phyllobacteriaceae</taxon>
        <taxon>Mesorhizobium</taxon>
    </lineage>
</organism>
<evidence type="ECO:0000313" key="2">
    <source>
        <dbReference type="EMBL" id="NGN41286.1"/>
    </source>
</evidence>
<dbReference type="Gene3D" id="3.30.420.190">
    <property type="entry name" value="conserved archaeal protein q6m145"/>
    <property type="match status" value="1"/>
</dbReference>
<dbReference type="AlphaFoldDB" id="A0A7C9V8J6"/>